<sequence length="66" mass="7511">MIYSNPKSFLKSLDLFKTPCLSLPFCHLPPAFCLKAAHFFHESDTIIIFIFPTPDSRLPTPDSLNK</sequence>
<dbReference type="AlphaFoldDB" id="A0A9Q9STQ3"/>
<accession>A0A9Q9STQ3</accession>
<name>A0A9Q9STQ3_MOOP1</name>
<protein>
    <submittedName>
        <fullName evidence="1">Uncharacterized protein</fullName>
    </submittedName>
</protein>
<dbReference type="EMBL" id="CP017708">
    <property type="protein sequence ID" value="WAN69437.1"/>
    <property type="molecule type" value="Genomic_DNA"/>
</dbReference>
<gene>
    <name evidence="1" type="ORF">BJP36_35695</name>
</gene>
<dbReference type="Proteomes" id="UP000176944">
    <property type="component" value="Chromosome"/>
</dbReference>
<organism evidence="1">
    <name type="scientific">Moorena producens (strain JHB)</name>
    <dbReference type="NCBI Taxonomy" id="1454205"/>
    <lineage>
        <taxon>Bacteria</taxon>
        <taxon>Bacillati</taxon>
        <taxon>Cyanobacteriota</taxon>
        <taxon>Cyanophyceae</taxon>
        <taxon>Coleofasciculales</taxon>
        <taxon>Coleofasciculaceae</taxon>
        <taxon>Moorena</taxon>
    </lineage>
</organism>
<proteinExistence type="predicted"/>
<evidence type="ECO:0000313" key="1">
    <source>
        <dbReference type="EMBL" id="WAN69437.1"/>
    </source>
</evidence>
<reference evidence="1" key="2">
    <citation type="submission" date="2022-10" db="EMBL/GenBank/DDBJ databases">
        <authorList>
            <person name="Ngo T.-E."/>
        </authorList>
    </citation>
    <scope>NUCLEOTIDE SEQUENCE</scope>
    <source>
        <strain evidence="1">JHB</strain>
    </source>
</reference>
<reference evidence="1" key="1">
    <citation type="journal article" date="2017" name="Proc. Natl. Acad. Sci. U.S.A.">
        <title>Comparative genomics uncovers the prolific and distinctive metabolic potential of the cyanobacterial genus Moorea.</title>
        <authorList>
            <person name="Leao T."/>
            <person name="Castelao G."/>
            <person name="Korobeynikov A."/>
            <person name="Monroe E.A."/>
            <person name="Podell S."/>
            <person name="Glukhov E."/>
            <person name="Allen E.E."/>
            <person name="Gerwick W.H."/>
            <person name="Gerwick L."/>
        </authorList>
    </citation>
    <scope>NUCLEOTIDE SEQUENCE</scope>
    <source>
        <strain evidence="1">JHB</strain>
    </source>
</reference>